<dbReference type="PANTHER" id="PTHR10766">
    <property type="entry name" value="TRANSMEMBRANE 9 SUPERFAMILY PROTEIN"/>
    <property type="match status" value="1"/>
</dbReference>
<dbReference type="InterPro" id="IPR004240">
    <property type="entry name" value="EMP70"/>
</dbReference>
<evidence type="ECO:0000256" key="5">
    <source>
        <dbReference type="ARBA" id="ARBA00022989"/>
    </source>
</evidence>
<name>A0A914NJE1_MELIC</name>
<dbReference type="GO" id="GO:0016020">
    <property type="term" value="C:membrane"/>
    <property type="evidence" value="ECO:0007669"/>
    <property type="project" value="UniProtKB-SubCell"/>
</dbReference>
<dbReference type="WBParaSite" id="Minc3s05495g38330">
    <property type="protein sequence ID" value="Minc3s05495g38330"/>
    <property type="gene ID" value="Minc3s05495g38330"/>
</dbReference>
<keyword evidence="4" id="KW-0732">Signal</keyword>
<keyword evidence="6 7" id="KW-0472">Membrane</keyword>
<evidence type="ECO:0000256" key="6">
    <source>
        <dbReference type="ARBA" id="ARBA00023136"/>
    </source>
</evidence>
<keyword evidence="5 7" id="KW-1133">Transmembrane helix</keyword>
<dbReference type="PANTHER" id="PTHR10766:SF41">
    <property type="entry name" value="TRANSMEMBRANE 9 SUPERFAMILY MEMBER 3"/>
    <property type="match status" value="1"/>
</dbReference>
<evidence type="ECO:0000313" key="8">
    <source>
        <dbReference type="Proteomes" id="UP000887563"/>
    </source>
</evidence>
<keyword evidence="8" id="KW-1185">Reference proteome</keyword>
<comment type="subcellular location">
    <subcellularLocation>
        <location evidence="1">Membrane</location>
        <topology evidence="1">Multi-pass membrane protein</topology>
    </subcellularLocation>
</comment>
<evidence type="ECO:0000256" key="1">
    <source>
        <dbReference type="ARBA" id="ARBA00004141"/>
    </source>
</evidence>
<sequence>MYSRVGGKRWIKQMFIGALLLPSAVAGMVLGVNAVAIGYHASRAIPFTTMLVIVSICAFVIIPLNLIGTLIGRSIKGQADIPCRINVVPRPIPDKKWYLEPFVIAIIAGFLPFGSIFIEMYVERFFKLELSKRLLEILFKSSRLKSVSRVHIQARLLET</sequence>
<dbReference type="Proteomes" id="UP000887563">
    <property type="component" value="Unplaced"/>
</dbReference>
<evidence type="ECO:0000256" key="2">
    <source>
        <dbReference type="ARBA" id="ARBA00005227"/>
    </source>
</evidence>
<accession>A0A914NJE1</accession>
<evidence type="ECO:0000313" key="9">
    <source>
        <dbReference type="WBParaSite" id="Minc3s05495g38330"/>
    </source>
</evidence>
<feature type="transmembrane region" description="Helical" evidence="7">
    <location>
        <begin position="102"/>
        <end position="122"/>
    </location>
</feature>
<dbReference type="GO" id="GO:0072657">
    <property type="term" value="P:protein localization to membrane"/>
    <property type="evidence" value="ECO:0007669"/>
    <property type="project" value="TreeGrafter"/>
</dbReference>
<comment type="caution">
    <text evidence="7">Lacks conserved residue(s) required for the propagation of feature annotation.</text>
</comment>
<protein>
    <recommendedName>
        <fullName evidence="7">Transmembrane 9 superfamily member</fullName>
    </recommendedName>
</protein>
<organism evidence="8 9">
    <name type="scientific">Meloidogyne incognita</name>
    <name type="common">Southern root-knot nematode worm</name>
    <name type="synonym">Oxyuris incognita</name>
    <dbReference type="NCBI Taxonomy" id="6306"/>
    <lineage>
        <taxon>Eukaryota</taxon>
        <taxon>Metazoa</taxon>
        <taxon>Ecdysozoa</taxon>
        <taxon>Nematoda</taxon>
        <taxon>Chromadorea</taxon>
        <taxon>Rhabditida</taxon>
        <taxon>Tylenchina</taxon>
        <taxon>Tylenchomorpha</taxon>
        <taxon>Tylenchoidea</taxon>
        <taxon>Meloidogynidae</taxon>
        <taxon>Meloidogyninae</taxon>
        <taxon>Meloidogyne</taxon>
        <taxon>Meloidogyne incognita group</taxon>
    </lineage>
</organism>
<evidence type="ECO:0000256" key="3">
    <source>
        <dbReference type="ARBA" id="ARBA00022692"/>
    </source>
</evidence>
<feature type="transmembrane region" description="Helical" evidence="7">
    <location>
        <begin position="44"/>
        <end position="67"/>
    </location>
</feature>
<comment type="similarity">
    <text evidence="2 7">Belongs to the nonaspanin (TM9SF) (TC 9.A.2) family.</text>
</comment>
<dbReference type="AlphaFoldDB" id="A0A914NJE1"/>
<evidence type="ECO:0000256" key="7">
    <source>
        <dbReference type="RuleBase" id="RU363079"/>
    </source>
</evidence>
<dbReference type="Pfam" id="PF02990">
    <property type="entry name" value="EMP70"/>
    <property type="match status" value="1"/>
</dbReference>
<keyword evidence="3 7" id="KW-0812">Transmembrane</keyword>
<proteinExistence type="inferred from homology"/>
<evidence type="ECO:0000256" key="4">
    <source>
        <dbReference type="ARBA" id="ARBA00022729"/>
    </source>
</evidence>
<reference evidence="9" key="1">
    <citation type="submission" date="2022-11" db="UniProtKB">
        <authorList>
            <consortium name="WormBaseParasite"/>
        </authorList>
    </citation>
    <scope>IDENTIFICATION</scope>
</reference>